<protein>
    <submittedName>
        <fullName evidence="3">SDR family oxidoreductase</fullName>
    </submittedName>
</protein>
<dbReference type="PANTHER" id="PTHR24321:SF8">
    <property type="entry name" value="ESTRADIOL 17-BETA-DEHYDROGENASE 8-RELATED"/>
    <property type="match status" value="1"/>
</dbReference>
<gene>
    <name evidence="3" type="ORF">Q2T52_15150</name>
</gene>
<sequence>MYFEKAKPLAGKIAFLTSADAGIGPATACALAESGADLAVSVSAGRPEPGFISVLRARGTKVTVFQIPTPFNSEECIRLVRRVIGAVGRLDVVVVNCERKFQWQVDDLDLDEDALEMQFAINVRASIAVIRTAIKGMNDHGRVIAIGSSVADRVGTPGLADYAATRAAIVAFCKGAAHDVGPRGITVNVVQLGAIDALLHGAPETQIEAEMEANAMKRLGSAEEAAGAITFLASPAASFITGTIFNIDGGYSA</sequence>
<keyword evidence="2" id="KW-0560">Oxidoreductase</keyword>
<name>A0ABT8SY79_9HYPH</name>
<evidence type="ECO:0000313" key="3">
    <source>
        <dbReference type="EMBL" id="MDO1583425.1"/>
    </source>
</evidence>
<dbReference type="SUPFAM" id="SSF51735">
    <property type="entry name" value="NAD(P)-binding Rossmann-fold domains"/>
    <property type="match status" value="1"/>
</dbReference>
<organism evidence="3 4">
    <name type="scientific">Rhizobium oryzicola</name>
    <dbReference type="NCBI Taxonomy" id="1232668"/>
    <lineage>
        <taxon>Bacteria</taxon>
        <taxon>Pseudomonadati</taxon>
        <taxon>Pseudomonadota</taxon>
        <taxon>Alphaproteobacteria</taxon>
        <taxon>Hyphomicrobiales</taxon>
        <taxon>Rhizobiaceae</taxon>
        <taxon>Rhizobium/Agrobacterium group</taxon>
        <taxon>Rhizobium</taxon>
    </lineage>
</organism>
<dbReference type="Gene3D" id="3.40.50.720">
    <property type="entry name" value="NAD(P)-binding Rossmann-like Domain"/>
    <property type="match status" value="1"/>
</dbReference>
<dbReference type="InterPro" id="IPR002347">
    <property type="entry name" value="SDR_fam"/>
</dbReference>
<evidence type="ECO:0000256" key="2">
    <source>
        <dbReference type="ARBA" id="ARBA00023002"/>
    </source>
</evidence>
<reference evidence="3" key="2">
    <citation type="submission" date="2023-07" db="EMBL/GenBank/DDBJ databases">
        <authorList>
            <person name="Sun H."/>
        </authorList>
    </citation>
    <scope>NUCLEOTIDE SEQUENCE</scope>
    <source>
        <strain evidence="3">05753</strain>
    </source>
</reference>
<dbReference type="Proteomes" id="UP001169006">
    <property type="component" value="Unassembled WGS sequence"/>
</dbReference>
<dbReference type="PRINTS" id="PR00081">
    <property type="entry name" value="GDHRDH"/>
</dbReference>
<proteinExistence type="inferred from homology"/>
<dbReference type="PANTHER" id="PTHR24321">
    <property type="entry name" value="DEHYDROGENASES, SHORT CHAIN"/>
    <property type="match status" value="1"/>
</dbReference>
<dbReference type="EMBL" id="JAUKWQ010000004">
    <property type="protein sequence ID" value="MDO1583425.1"/>
    <property type="molecule type" value="Genomic_DNA"/>
</dbReference>
<keyword evidence="4" id="KW-1185">Reference proteome</keyword>
<comment type="caution">
    <text evidence="3">The sequence shown here is derived from an EMBL/GenBank/DDBJ whole genome shotgun (WGS) entry which is preliminary data.</text>
</comment>
<evidence type="ECO:0000313" key="4">
    <source>
        <dbReference type="Proteomes" id="UP001169006"/>
    </source>
</evidence>
<dbReference type="RefSeq" id="WP_302077611.1">
    <property type="nucleotide sequence ID" value="NZ_JAUKWQ010000004.1"/>
</dbReference>
<reference evidence="3" key="1">
    <citation type="journal article" date="2015" name="Int. J. Syst. Evol. Microbiol.">
        <title>Rhizobium oryzicola sp. nov., potential plant-growth-promoting endophytic bacteria isolated from rice roots.</title>
        <authorList>
            <person name="Zhang X.X."/>
            <person name="Gao J.S."/>
            <person name="Cao Y.H."/>
            <person name="Sheirdil R.A."/>
            <person name="Wang X.C."/>
            <person name="Zhang L."/>
        </authorList>
    </citation>
    <scope>NUCLEOTIDE SEQUENCE</scope>
    <source>
        <strain evidence="3">05753</strain>
    </source>
</reference>
<evidence type="ECO:0000256" key="1">
    <source>
        <dbReference type="ARBA" id="ARBA00006484"/>
    </source>
</evidence>
<dbReference type="InterPro" id="IPR036291">
    <property type="entry name" value="NAD(P)-bd_dom_sf"/>
</dbReference>
<dbReference type="Pfam" id="PF13561">
    <property type="entry name" value="adh_short_C2"/>
    <property type="match status" value="1"/>
</dbReference>
<accession>A0ABT8SY79</accession>
<comment type="similarity">
    <text evidence="1">Belongs to the short-chain dehydrogenases/reductases (SDR) family.</text>
</comment>